<feature type="transmembrane region" description="Helical" evidence="1">
    <location>
        <begin position="153"/>
        <end position="175"/>
    </location>
</feature>
<evidence type="ECO:0000313" key="4">
    <source>
        <dbReference type="Proteomes" id="UP000199119"/>
    </source>
</evidence>
<feature type="transmembrane region" description="Helical" evidence="1">
    <location>
        <begin position="118"/>
        <end position="141"/>
    </location>
</feature>
<reference evidence="4" key="1">
    <citation type="submission" date="2016-10" db="EMBL/GenBank/DDBJ databases">
        <authorList>
            <person name="Varghese N."/>
            <person name="Submissions S."/>
        </authorList>
    </citation>
    <scope>NUCLEOTIDE SEQUENCE [LARGE SCALE GENOMIC DNA]</scope>
    <source>
        <strain evidence="4">DSM 27981</strain>
    </source>
</reference>
<keyword evidence="1" id="KW-0472">Membrane</keyword>
<feature type="transmembrane region" description="Helical" evidence="1">
    <location>
        <begin position="12"/>
        <end position="33"/>
    </location>
</feature>
<keyword evidence="1" id="KW-1133">Transmembrane helix</keyword>
<evidence type="ECO:0000313" key="3">
    <source>
        <dbReference type="EMBL" id="SFE91168.1"/>
    </source>
</evidence>
<accession>A0A1I2EFC7</accession>
<feature type="transmembrane region" description="Helical" evidence="1">
    <location>
        <begin position="181"/>
        <end position="200"/>
    </location>
</feature>
<dbReference type="STRING" id="1177982.SAMN04489711_10757"/>
<proteinExistence type="predicted"/>
<feature type="transmembrane region" description="Helical" evidence="1">
    <location>
        <begin position="88"/>
        <end position="106"/>
    </location>
</feature>
<dbReference type="SUPFAM" id="SSF46626">
    <property type="entry name" value="Cytochrome c"/>
    <property type="match status" value="1"/>
</dbReference>
<dbReference type="Proteomes" id="UP000199119">
    <property type="component" value="Unassembled WGS sequence"/>
</dbReference>
<sequence length="410" mass="45275">MESYLLDWANLLLRWVHVITAIAWIGSSFYFVFLDSSLTPPVDDDLKKQGVSGELWAVHGGGFYHPVKFAGAPPQLPKHLHWFFWESYSTWISGFALFTVSYLWSASTYLIDKSRMDWAPATAIAVALAFLVVFWLLYDGICRVFGQKKKGDAIVGALVFVLVCVAAWLACHWFAGRAAFLLVGAMIATSMSANVFFWIIPGQRKVIAQMKAGQPVDPIHGKRGKQRSVHNTYFTLPVLFCMLSNHYSFTWSHPQNWLILILMMFAGAAIRQFFVMRHGWKLGRNAHPLPYALVGCAVIVGAIVGLQPSIAPGAAGAGAPASATAAAAAPVDYAQLQPVLAQRCYLCHGAQVQMKNLRLDSPESVQQHAQAIYQQVVVQKLMPMNNATGITDDERGLVKRWFEGGAVMTK</sequence>
<name>A0A1I2EFC7_9BURK</name>
<dbReference type="InterPro" id="IPR010389">
    <property type="entry name" value="Urate_ox_N"/>
</dbReference>
<evidence type="ECO:0000259" key="2">
    <source>
        <dbReference type="Pfam" id="PF06181"/>
    </source>
</evidence>
<protein>
    <submittedName>
        <fullName evidence="3">Uncharacterized membrane protein</fullName>
    </submittedName>
</protein>
<dbReference type="InterPro" id="IPR036909">
    <property type="entry name" value="Cyt_c-like_dom_sf"/>
</dbReference>
<dbReference type="OrthoDB" id="9787495at2"/>
<dbReference type="EMBL" id="FONX01000007">
    <property type="protein sequence ID" value="SFE91168.1"/>
    <property type="molecule type" value="Genomic_DNA"/>
</dbReference>
<dbReference type="GO" id="GO:0009055">
    <property type="term" value="F:electron transfer activity"/>
    <property type="evidence" value="ECO:0007669"/>
    <property type="project" value="InterPro"/>
</dbReference>
<feature type="transmembrane region" description="Helical" evidence="1">
    <location>
        <begin position="257"/>
        <end position="276"/>
    </location>
</feature>
<dbReference type="Pfam" id="PF06181">
    <property type="entry name" value="Urate_ox_N"/>
    <property type="match status" value="1"/>
</dbReference>
<keyword evidence="4" id="KW-1185">Reference proteome</keyword>
<feature type="domain" description="Urate oxidase N-terminal" evidence="2">
    <location>
        <begin position="3"/>
        <end position="294"/>
    </location>
</feature>
<gene>
    <name evidence="3" type="ORF">SAMN04489711_10757</name>
</gene>
<evidence type="ECO:0000256" key="1">
    <source>
        <dbReference type="SAM" id="Phobius"/>
    </source>
</evidence>
<feature type="transmembrane region" description="Helical" evidence="1">
    <location>
        <begin position="288"/>
        <end position="306"/>
    </location>
</feature>
<keyword evidence="1" id="KW-0812">Transmembrane</keyword>
<dbReference type="GO" id="GO:0020037">
    <property type="term" value="F:heme binding"/>
    <property type="evidence" value="ECO:0007669"/>
    <property type="project" value="InterPro"/>
</dbReference>
<dbReference type="AlphaFoldDB" id="A0A1I2EFC7"/>
<dbReference type="RefSeq" id="WP_092939702.1">
    <property type="nucleotide sequence ID" value="NZ_FONX01000007.1"/>
</dbReference>
<organism evidence="3 4">
    <name type="scientific">Paracidovorax wautersii</name>
    <dbReference type="NCBI Taxonomy" id="1177982"/>
    <lineage>
        <taxon>Bacteria</taxon>
        <taxon>Pseudomonadati</taxon>
        <taxon>Pseudomonadota</taxon>
        <taxon>Betaproteobacteria</taxon>
        <taxon>Burkholderiales</taxon>
        <taxon>Comamonadaceae</taxon>
        <taxon>Paracidovorax</taxon>
    </lineage>
</organism>